<dbReference type="EMBL" id="GBXM01094925">
    <property type="protein sequence ID" value="JAH13652.1"/>
    <property type="molecule type" value="Transcribed_RNA"/>
</dbReference>
<evidence type="ECO:0000313" key="2">
    <source>
        <dbReference type="EMBL" id="JAH13652.1"/>
    </source>
</evidence>
<evidence type="ECO:0000256" key="1">
    <source>
        <dbReference type="SAM" id="MobiDB-lite"/>
    </source>
</evidence>
<feature type="region of interest" description="Disordered" evidence="1">
    <location>
        <begin position="1"/>
        <end position="34"/>
    </location>
</feature>
<feature type="compositionally biased region" description="Polar residues" evidence="1">
    <location>
        <begin position="25"/>
        <end position="34"/>
    </location>
</feature>
<sequence>MRVGTPLTESSARRTSLGSSRRTSCPWSLSSPSR</sequence>
<feature type="compositionally biased region" description="Low complexity" evidence="1">
    <location>
        <begin position="13"/>
        <end position="24"/>
    </location>
</feature>
<reference evidence="2" key="1">
    <citation type="submission" date="2014-11" db="EMBL/GenBank/DDBJ databases">
        <authorList>
            <person name="Amaro Gonzalez C."/>
        </authorList>
    </citation>
    <scope>NUCLEOTIDE SEQUENCE</scope>
</reference>
<accession>A0A0E9QAT9</accession>
<name>A0A0E9QAT9_ANGAN</name>
<organism evidence="2">
    <name type="scientific">Anguilla anguilla</name>
    <name type="common">European freshwater eel</name>
    <name type="synonym">Muraena anguilla</name>
    <dbReference type="NCBI Taxonomy" id="7936"/>
    <lineage>
        <taxon>Eukaryota</taxon>
        <taxon>Metazoa</taxon>
        <taxon>Chordata</taxon>
        <taxon>Craniata</taxon>
        <taxon>Vertebrata</taxon>
        <taxon>Euteleostomi</taxon>
        <taxon>Actinopterygii</taxon>
        <taxon>Neopterygii</taxon>
        <taxon>Teleostei</taxon>
        <taxon>Anguilliformes</taxon>
        <taxon>Anguillidae</taxon>
        <taxon>Anguilla</taxon>
    </lineage>
</organism>
<dbReference type="AlphaFoldDB" id="A0A0E9QAT9"/>
<proteinExistence type="predicted"/>
<reference evidence="2" key="2">
    <citation type="journal article" date="2015" name="Fish Shellfish Immunol.">
        <title>Early steps in the European eel (Anguilla anguilla)-Vibrio vulnificus interaction in the gills: Role of the RtxA13 toxin.</title>
        <authorList>
            <person name="Callol A."/>
            <person name="Pajuelo D."/>
            <person name="Ebbesson L."/>
            <person name="Teles M."/>
            <person name="MacKenzie S."/>
            <person name="Amaro C."/>
        </authorList>
    </citation>
    <scope>NUCLEOTIDE SEQUENCE</scope>
</reference>
<protein>
    <submittedName>
        <fullName evidence="2">Uncharacterized protein</fullName>
    </submittedName>
</protein>